<organism evidence="3 4">
    <name type="scientific">Shewanella psychrophila</name>
    <dbReference type="NCBI Taxonomy" id="225848"/>
    <lineage>
        <taxon>Bacteria</taxon>
        <taxon>Pseudomonadati</taxon>
        <taxon>Pseudomonadota</taxon>
        <taxon>Gammaproteobacteria</taxon>
        <taxon>Alteromonadales</taxon>
        <taxon>Shewanellaceae</taxon>
        <taxon>Shewanella</taxon>
    </lineage>
</organism>
<dbReference type="EMBL" id="CP014782">
    <property type="protein sequence ID" value="AQS36188.1"/>
    <property type="molecule type" value="Genomic_DNA"/>
</dbReference>
<accession>A0A1S6HL13</accession>
<evidence type="ECO:0000256" key="2">
    <source>
        <dbReference type="SAM" id="MobiDB-lite"/>
    </source>
</evidence>
<reference evidence="3 4" key="1">
    <citation type="submission" date="2016-03" db="EMBL/GenBank/DDBJ databases">
        <title>Complete genome sequence of Shewanella psychrophila WP2, a deep sea bacterium isolated from west Pacific sediment.</title>
        <authorList>
            <person name="Xu G."/>
            <person name="Jian H."/>
        </authorList>
    </citation>
    <scope>NUCLEOTIDE SEQUENCE [LARGE SCALE GENOMIC DNA]</scope>
    <source>
        <strain evidence="3 4">WP2</strain>
    </source>
</reference>
<dbReference type="RefSeq" id="WP_077751512.1">
    <property type="nucleotide sequence ID" value="NZ_CP014782.1"/>
</dbReference>
<sequence length="368" mass="38624">MNELSQVSLSSPSLRGLDLVSSSKALPKGELFRFNPDQVPLPSANSGLTGDISTKVQQTRDEATLADTEAKKLGVDIAKSGFFAKLGSLALTGVALGVSIAATVLTGGAGLPLLIASGVAFTLAVADAGCAFADWRSKAGGGEGLAMGGDAIANGVNALLGKMGVADDKAQWWGKAVSITSRVALTVGTLWSAIITPASLPGSIAGTVSMVNIARKSAGPVVTGIADLAKEAPTNKAAKLKSESQEKLLSARGLEANEHQFKAQQGRQEISDLGSRLKKSEANTKDAMFDAEMRTKQSEQRQRSNDDLRSQLVNKDSKIASMEEQLAQLNEHFSHSKDELSGVMQQLKVLQQKLAESVQVPRPRFNSI</sequence>
<dbReference type="OrthoDB" id="8574696at2"/>
<dbReference type="STRING" id="225848.Sps_00999"/>
<protein>
    <submittedName>
        <fullName evidence="3">Uncharacterized protein</fullName>
    </submittedName>
</protein>
<feature type="region of interest" description="Disordered" evidence="2">
    <location>
        <begin position="259"/>
        <end position="287"/>
    </location>
</feature>
<dbReference type="AlphaFoldDB" id="A0A1S6HL13"/>
<keyword evidence="1" id="KW-0175">Coiled coil</keyword>
<keyword evidence="4" id="KW-1185">Reference proteome</keyword>
<evidence type="ECO:0000313" key="3">
    <source>
        <dbReference type="EMBL" id="AQS36188.1"/>
    </source>
</evidence>
<name>A0A1S6HL13_9GAMM</name>
<feature type="coiled-coil region" evidence="1">
    <location>
        <begin position="305"/>
        <end position="339"/>
    </location>
</feature>
<dbReference type="KEGG" id="spsw:Sps_00999"/>
<dbReference type="Proteomes" id="UP000189545">
    <property type="component" value="Chromosome"/>
</dbReference>
<feature type="compositionally biased region" description="Basic and acidic residues" evidence="2">
    <location>
        <begin position="278"/>
        <end position="287"/>
    </location>
</feature>
<proteinExistence type="predicted"/>
<evidence type="ECO:0000313" key="4">
    <source>
        <dbReference type="Proteomes" id="UP000189545"/>
    </source>
</evidence>
<gene>
    <name evidence="3" type="ORF">Sps_00999</name>
</gene>
<evidence type="ECO:0000256" key="1">
    <source>
        <dbReference type="SAM" id="Coils"/>
    </source>
</evidence>